<evidence type="ECO:0000256" key="1">
    <source>
        <dbReference type="SAM" id="MobiDB-lite"/>
    </source>
</evidence>
<sequence length="127" mass="14642">MENLSTLLQSVLLSIDRNHMIKELKRFMLREGAKAGSSLYFVLHWCKRELLPPNSLNPAPRVRVPVKEKNQSSDSEHKLQGPKGSRPRRLIGPKKQIGRMIELIQVLSWKQSESLSELVEEDQPRSF</sequence>
<gene>
    <name evidence="2" type="ORF">LR48_Vigan08g040900</name>
</gene>
<dbReference type="AlphaFoldDB" id="A0A0L9V3U0"/>
<protein>
    <submittedName>
        <fullName evidence="2">Uncharacterized protein</fullName>
    </submittedName>
</protein>
<feature type="region of interest" description="Disordered" evidence="1">
    <location>
        <begin position="51"/>
        <end position="94"/>
    </location>
</feature>
<evidence type="ECO:0000313" key="2">
    <source>
        <dbReference type="EMBL" id="KOM49582.1"/>
    </source>
</evidence>
<evidence type="ECO:0000313" key="3">
    <source>
        <dbReference type="Proteomes" id="UP000053144"/>
    </source>
</evidence>
<feature type="compositionally biased region" description="Basic and acidic residues" evidence="1">
    <location>
        <begin position="65"/>
        <end position="79"/>
    </location>
</feature>
<accession>A0A0L9V3U0</accession>
<dbReference type="EMBL" id="CM003378">
    <property type="protein sequence ID" value="KOM49582.1"/>
    <property type="molecule type" value="Genomic_DNA"/>
</dbReference>
<proteinExistence type="predicted"/>
<dbReference type="Gramene" id="KOM49582">
    <property type="protein sequence ID" value="KOM49582"/>
    <property type="gene ID" value="LR48_Vigan08g040900"/>
</dbReference>
<reference evidence="3" key="1">
    <citation type="journal article" date="2015" name="Proc. Natl. Acad. Sci. U.S.A.">
        <title>Genome sequencing of adzuki bean (Vigna angularis) provides insight into high starch and low fat accumulation and domestication.</title>
        <authorList>
            <person name="Yang K."/>
            <person name="Tian Z."/>
            <person name="Chen C."/>
            <person name="Luo L."/>
            <person name="Zhao B."/>
            <person name="Wang Z."/>
            <person name="Yu L."/>
            <person name="Li Y."/>
            <person name="Sun Y."/>
            <person name="Li W."/>
            <person name="Chen Y."/>
            <person name="Li Y."/>
            <person name="Zhang Y."/>
            <person name="Ai D."/>
            <person name="Zhao J."/>
            <person name="Shang C."/>
            <person name="Ma Y."/>
            <person name="Wu B."/>
            <person name="Wang M."/>
            <person name="Gao L."/>
            <person name="Sun D."/>
            <person name="Zhang P."/>
            <person name="Guo F."/>
            <person name="Wang W."/>
            <person name="Li Y."/>
            <person name="Wang J."/>
            <person name="Varshney R.K."/>
            <person name="Wang J."/>
            <person name="Ling H.Q."/>
            <person name="Wan P."/>
        </authorList>
    </citation>
    <scope>NUCLEOTIDE SEQUENCE</scope>
    <source>
        <strain evidence="3">cv. Jingnong 6</strain>
    </source>
</reference>
<organism evidence="2 3">
    <name type="scientific">Phaseolus angularis</name>
    <name type="common">Azuki bean</name>
    <name type="synonym">Vigna angularis</name>
    <dbReference type="NCBI Taxonomy" id="3914"/>
    <lineage>
        <taxon>Eukaryota</taxon>
        <taxon>Viridiplantae</taxon>
        <taxon>Streptophyta</taxon>
        <taxon>Embryophyta</taxon>
        <taxon>Tracheophyta</taxon>
        <taxon>Spermatophyta</taxon>
        <taxon>Magnoliopsida</taxon>
        <taxon>eudicotyledons</taxon>
        <taxon>Gunneridae</taxon>
        <taxon>Pentapetalae</taxon>
        <taxon>rosids</taxon>
        <taxon>fabids</taxon>
        <taxon>Fabales</taxon>
        <taxon>Fabaceae</taxon>
        <taxon>Papilionoideae</taxon>
        <taxon>50 kb inversion clade</taxon>
        <taxon>NPAAA clade</taxon>
        <taxon>indigoferoid/millettioid clade</taxon>
        <taxon>Phaseoleae</taxon>
        <taxon>Vigna</taxon>
    </lineage>
</organism>
<name>A0A0L9V3U0_PHAAN</name>
<dbReference type="Proteomes" id="UP000053144">
    <property type="component" value="Chromosome 8"/>
</dbReference>